<dbReference type="EMBL" id="GBRH01207570">
    <property type="protein sequence ID" value="JAD90325.1"/>
    <property type="molecule type" value="Transcribed_RNA"/>
</dbReference>
<reference evidence="1" key="2">
    <citation type="journal article" date="2015" name="Data Brief">
        <title>Shoot transcriptome of the giant reed, Arundo donax.</title>
        <authorList>
            <person name="Barrero R.A."/>
            <person name="Guerrero F.D."/>
            <person name="Moolhuijzen P."/>
            <person name="Goolsby J.A."/>
            <person name="Tidwell J."/>
            <person name="Bellgard S.E."/>
            <person name="Bellgard M.I."/>
        </authorList>
    </citation>
    <scope>NUCLEOTIDE SEQUENCE</scope>
    <source>
        <tissue evidence="1">Shoot tissue taken approximately 20 cm above the soil surface</tissue>
    </source>
</reference>
<reference evidence="1" key="1">
    <citation type="submission" date="2014-09" db="EMBL/GenBank/DDBJ databases">
        <authorList>
            <person name="Magalhaes I.L.F."/>
            <person name="Oliveira U."/>
            <person name="Santos F.R."/>
            <person name="Vidigal T.H.D.A."/>
            <person name="Brescovit A.D."/>
            <person name="Santos A.J."/>
        </authorList>
    </citation>
    <scope>NUCLEOTIDE SEQUENCE</scope>
    <source>
        <tissue evidence="1">Shoot tissue taken approximately 20 cm above the soil surface</tissue>
    </source>
</reference>
<dbReference type="AlphaFoldDB" id="A0A0A9DXC0"/>
<sequence>MVNQNRKNGARQAITQNSSYLFIKEYDCMRSSLTSFGGLSLLTHSKNLTTLVLTCHCCDSEATCLSREYCMLHI</sequence>
<evidence type="ECO:0000313" key="1">
    <source>
        <dbReference type="EMBL" id="JAD90325.1"/>
    </source>
</evidence>
<proteinExistence type="predicted"/>
<organism evidence="1">
    <name type="scientific">Arundo donax</name>
    <name type="common">Giant reed</name>
    <name type="synonym">Donax arundinaceus</name>
    <dbReference type="NCBI Taxonomy" id="35708"/>
    <lineage>
        <taxon>Eukaryota</taxon>
        <taxon>Viridiplantae</taxon>
        <taxon>Streptophyta</taxon>
        <taxon>Embryophyta</taxon>
        <taxon>Tracheophyta</taxon>
        <taxon>Spermatophyta</taxon>
        <taxon>Magnoliopsida</taxon>
        <taxon>Liliopsida</taxon>
        <taxon>Poales</taxon>
        <taxon>Poaceae</taxon>
        <taxon>PACMAD clade</taxon>
        <taxon>Arundinoideae</taxon>
        <taxon>Arundineae</taxon>
        <taxon>Arundo</taxon>
    </lineage>
</organism>
<name>A0A0A9DXC0_ARUDO</name>
<accession>A0A0A9DXC0</accession>
<protein>
    <submittedName>
        <fullName evidence="1">Uncharacterized protein</fullName>
    </submittedName>
</protein>